<reference evidence="6" key="1">
    <citation type="journal article" date="2019" name="Int. J. Syst. Evol. Microbiol.">
        <title>The Global Catalogue of Microorganisms (GCM) 10K type strain sequencing project: providing services to taxonomists for standard genome sequencing and annotation.</title>
        <authorList>
            <consortium name="The Broad Institute Genomics Platform"/>
            <consortium name="The Broad Institute Genome Sequencing Center for Infectious Disease"/>
            <person name="Wu L."/>
            <person name="Ma J."/>
        </authorList>
    </citation>
    <scope>NUCLEOTIDE SEQUENCE [LARGE SCALE GENOMIC DNA]</scope>
    <source>
        <strain evidence="6">DT72</strain>
    </source>
</reference>
<dbReference type="PANTHER" id="PTHR21599">
    <property type="entry name" value="GLYCERATE KINASE"/>
    <property type="match status" value="1"/>
</dbReference>
<sequence length="353" mass="34753">MRVLIAPDSFGDTLTAVEAAAAIDAGWTRGRPGDEVVVAPRSDGGPGFVDVLAVHGGRVHETPVSGPLDRSVTARWLLDGDTAYIESAQACGLHLLRPDPATALAAHSAGVGQLVAAAVDAGVHAVVVGLGGSGCTDGGRGLVAALGGTPDAAGLAAARERLAGIRLVAATDVENPLLGPRGAAAVFGPQKGADDDAVAELERRNAEWADVLDAAPGRPVSTLVGAGAAGGLGAALLALGADRRSGAEVVADVTGQAALLRGADVVLTGEGRFDNQSLGGKVAVALARAARADAVPVVVLAGQVAVDAGDPDLRALGLHGVHSVAEHAGSVQLAMDDAAAQLAGLAEAIARSW</sequence>
<dbReference type="EMBL" id="JBHUFB010000010">
    <property type="protein sequence ID" value="MFD1813092.1"/>
    <property type="molecule type" value="Genomic_DNA"/>
</dbReference>
<dbReference type="InterPro" id="IPR036129">
    <property type="entry name" value="Glycerate_kinase_sf"/>
</dbReference>
<dbReference type="RefSeq" id="WP_378485589.1">
    <property type="nucleotide sequence ID" value="NZ_JBHUFB010000010.1"/>
</dbReference>
<protein>
    <submittedName>
        <fullName evidence="5">Glycerate kinase</fullName>
        <ecNumber evidence="5">2.7.1.31</ecNumber>
    </submittedName>
</protein>
<proteinExistence type="inferred from homology"/>
<evidence type="ECO:0000256" key="4">
    <source>
        <dbReference type="PIRNR" id="PIRNR006078"/>
    </source>
</evidence>
<comment type="similarity">
    <text evidence="1 4">Belongs to the glycerate kinase type-1 family.</text>
</comment>
<evidence type="ECO:0000313" key="5">
    <source>
        <dbReference type="EMBL" id="MFD1813092.1"/>
    </source>
</evidence>
<accession>A0ABW4P3L3</accession>
<dbReference type="InterPro" id="IPR004381">
    <property type="entry name" value="Glycerate_kinase"/>
</dbReference>
<keyword evidence="2 4" id="KW-0808">Transferase</keyword>
<dbReference type="Proteomes" id="UP001597286">
    <property type="component" value="Unassembled WGS sequence"/>
</dbReference>
<dbReference type="GO" id="GO:0008887">
    <property type="term" value="F:glycerate kinase activity"/>
    <property type="evidence" value="ECO:0007669"/>
    <property type="project" value="UniProtKB-EC"/>
</dbReference>
<dbReference type="Gene3D" id="3.40.50.10350">
    <property type="entry name" value="Glycerate kinase, domain 1"/>
    <property type="match status" value="2"/>
</dbReference>
<gene>
    <name evidence="5" type="ORF">ACFSJG_12755</name>
</gene>
<evidence type="ECO:0000313" key="6">
    <source>
        <dbReference type="Proteomes" id="UP001597286"/>
    </source>
</evidence>
<organism evidence="5 6">
    <name type="scientific">Rhodococcus gannanensis</name>
    <dbReference type="NCBI Taxonomy" id="1960308"/>
    <lineage>
        <taxon>Bacteria</taxon>
        <taxon>Bacillati</taxon>
        <taxon>Actinomycetota</taxon>
        <taxon>Actinomycetes</taxon>
        <taxon>Mycobacteriales</taxon>
        <taxon>Nocardiaceae</taxon>
        <taxon>Rhodococcus</taxon>
    </lineage>
</organism>
<keyword evidence="6" id="KW-1185">Reference proteome</keyword>
<name>A0ABW4P3L3_9NOCA</name>
<evidence type="ECO:0000256" key="3">
    <source>
        <dbReference type="ARBA" id="ARBA00022777"/>
    </source>
</evidence>
<dbReference type="Pfam" id="PF02595">
    <property type="entry name" value="Gly_kinase"/>
    <property type="match status" value="1"/>
</dbReference>
<evidence type="ECO:0000256" key="1">
    <source>
        <dbReference type="ARBA" id="ARBA00006284"/>
    </source>
</evidence>
<comment type="caution">
    <text evidence="5">The sequence shown here is derived from an EMBL/GenBank/DDBJ whole genome shotgun (WGS) entry which is preliminary data.</text>
</comment>
<dbReference type="SUPFAM" id="SSF110738">
    <property type="entry name" value="Glycerate kinase I"/>
    <property type="match status" value="1"/>
</dbReference>
<evidence type="ECO:0000256" key="2">
    <source>
        <dbReference type="ARBA" id="ARBA00022679"/>
    </source>
</evidence>
<dbReference type="PANTHER" id="PTHR21599:SF0">
    <property type="entry name" value="GLYCERATE KINASE"/>
    <property type="match status" value="1"/>
</dbReference>
<dbReference type="EC" id="2.7.1.31" evidence="5"/>
<dbReference type="InterPro" id="IPR018193">
    <property type="entry name" value="Glyc_kinase_flavodox-like_fold"/>
</dbReference>
<dbReference type="InterPro" id="IPR018197">
    <property type="entry name" value="Glycerate_kinase_RE-like"/>
</dbReference>
<dbReference type="Gene3D" id="3.90.1510.10">
    <property type="entry name" value="Glycerate kinase, domain 2"/>
    <property type="match status" value="2"/>
</dbReference>
<keyword evidence="3 4" id="KW-0418">Kinase</keyword>
<dbReference type="PIRSF" id="PIRSF006078">
    <property type="entry name" value="GlxK"/>
    <property type="match status" value="1"/>
</dbReference>